<protein>
    <recommendedName>
        <fullName evidence="5">Zinc-finger domain-containing protein</fullName>
    </recommendedName>
</protein>
<evidence type="ECO:0000256" key="1">
    <source>
        <dbReference type="SAM" id="MobiDB-lite"/>
    </source>
</evidence>
<keyword evidence="2" id="KW-0812">Transmembrane</keyword>
<reference evidence="4" key="1">
    <citation type="journal article" date="2019" name="Int. J. Syst. Evol. Microbiol.">
        <title>The Global Catalogue of Microorganisms (GCM) 10K type strain sequencing project: providing services to taxonomists for standard genome sequencing and annotation.</title>
        <authorList>
            <consortium name="The Broad Institute Genomics Platform"/>
            <consortium name="The Broad Institute Genome Sequencing Center for Infectious Disease"/>
            <person name="Wu L."/>
            <person name="Ma J."/>
        </authorList>
    </citation>
    <scope>NUCLEOTIDE SEQUENCE [LARGE SCALE GENOMIC DNA]</scope>
    <source>
        <strain evidence="4">CCUG 52478</strain>
    </source>
</reference>
<evidence type="ECO:0008006" key="5">
    <source>
        <dbReference type="Google" id="ProtNLM"/>
    </source>
</evidence>
<accession>A0ABW3VV29</accession>
<keyword evidence="2" id="KW-1133">Transmembrane helix</keyword>
<feature type="region of interest" description="Disordered" evidence="1">
    <location>
        <begin position="137"/>
        <end position="176"/>
    </location>
</feature>
<proteinExistence type="predicted"/>
<evidence type="ECO:0000256" key="2">
    <source>
        <dbReference type="SAM" id="Phobius"/>
    </source>
</evidence>
<keyword evidence="2" id="KW-0472">Membrane</keyword>
<evidence type="ECO:0000313" key="4">
    <source>
        <dbReference type="Proteomes" id="UP001597229"/>
    </source>
</evidence>
<dbReference type="EMBL" id="JBHTLX010000005">
    <property type="protein sequence ID" value="MFD1246918.1"/>
    <property type="molecule type" value="Genomic_DNA"/>
</dbReference>
<name>A0ABW3VV29_9ACTN</name>
<keyword evidence="4" id="KW-1185">Reference proteome</keyword>
<gene>
    <name evidence="3" type="ORF">ACFQ3F_03870</name>
</gene>
<dbReference type="Proteomes" id="UP001597229">
    <property type="component" value="Unassembled WGS sequence"/>
</dbReference>
<feature type="compositionally biased region" description="Polar residues" evidence="1">
    <location>
        <begin position="137"/>
        <end position="149"/>
    </location>
</feature>
<sequence>MIGHLGPRVSALLDGQLSAKDAEEAWAHVYVCHACRDLVEREGWVKTRLAGLCSDPGRGASSDLKGSLLSMPPGMPPGDALLADADHHRAHPAGRRTAGAVMIGGGAIGAAMLGVLALGFGGANQPVDRRPPVTQINVNSTVPSGTGTPSGVPAGSTPAPADVSRGVPVPVRRMLP</sequence>
<dbReference type="RefSeq" id="WP_379228144.1">
    <property type="nucleotide sequence ID" value="NZ_JBHTLX010000005.1"/>
</dbReference>
<comment type="caution">
    <text evidence="3">The sequence shown here is derived from an EMBL/GenBank/DDBJ whole genome shotgun (WGS) entry which is preliminary data.</text>
</comment>
<organism evidence="3 4">
    <name type="scientific">Nocardioides ginsengisoli</name>
    <dbReference type="NCBI Taxonomy" id="363868"/>
    <lineage>
        <taxon>Bacteria</taxon>
        <taxon>Bacillati</taxon>
        <taxon>Actinomycetota</taxon>
        <taxon>Actinomycetes</taxon>
        <taxon>Propionibacteriales</taxon>
        <taxon>Nocardioidaceae</taxon>
        <taxon>Nocardioides</taxon>
    </lineage>
</organism>
<evidence type="ECO:0000313" key="3">
    <source>
        <dbReference type="EMBL" id="MFD1246918.1"/>
    </source>
</evidence>
<feature type="transmembrane region" description="Helical" evidence="2">
    <location>
        <begin position="98"/>
        <end position="120"/>
    </location>
</feature>